<dbReference type="AlphaFoldDB" id="A0A8J3ZUF4"/>
<organism evidence="1 2">
    <name type="scientific">Virgisporangium ochraceum</name>
    <dbReference type="NCBI Taxonomy" id="65505"/>
    <lineage>
        <taxon>Bacteria</taxon>
        <taxon>Bacillati</taxon>
        <taxon>Actinomycetota</taxon>
        <taxon>Actinomycetes</taxon>
        <taxon>Micromonosporales</taxon>
        <taxon>Micromonosporaceae</taxon>
        <taxon>Virgisporangium</taxon>
    </lineage>
</organism>
<gene>
    <name evidence="1" type="ORF">Voc01_031900</name>
</gene>
<protein>
    <submittedName>
        <fullName evidence="1">Uncharacterized protein</fullName>
    </submittedName>
</protein>
<sequence length="293" mass="29227">MGDTSHMRTTLRRGLAGLGAGALLLGGAQIVTQSAASALPGLVRTTATSAPGSTVEKSQTVNCPKGKKVLGGAGRVDGAPNGEVGLTFSSPVNGGAGFTVSAAEDADGTTANWTVTAIAFCSNEPAGLQYVQHTFTAGSTKSRWSSITCPKGKKVLGAGGRVSGAKGRAVLTGVVPSEDGRTITATAYEDEAGTTANWSVTALATCVKPSKGLEIVQAGTAQSSDVSIAAAPLSCPEGTRLHGVAGEVGGGNGEVRLRALDDDGDDTATARAAEDANGTDRMWSVRTYGICAA</sequence>
<evidence type="ECO:0000313" key="2">
    <source>
        <dbReference type="Proteomes" id="UP000635606"/>
    </source>
</evidence>
<evidence type="ECO:0000313" key="1">
    <source>
        <dbReference type="EMBL" id="GIJ68273.1"/>
    </source>
</evidence>
<proteinExistence type="predicted"/>
<comment type="caution">
    <text evidence="1">The sequence shown here is derived from an EMBL/GenBank/DDBJ whole genome shotgun (WGS) entry which is preliminary data.</text>
</comment>
<name>A0A8J3ZUF4_9ACTN</name>
<keyword evidence="2" id="KW-1185">Reference proteome</keyword>
<dbReference type="EMBL" id="BOPH01000038">
    <property type="protein sequence ID" value="GIJ68273.1"/>
    <property type="molecule type" value="Genomic_DNA"/>
</dbReference>
<dbReference type="Proteomes" id="UP000635606">
    <property type="component" value="Unassembled WGS sequence"/>
</dbReference>
<accession>A0A8J3ZUF4</accession>
<reference evidence="1" key="1">
    <citation type="submission" date="2021-01" db="EMBL/GenBank/DDBJ databases">
        <title>Whole genome shotgun sequence of Virgisporangium ochraceum NBRC 16418.</title>
        <authorList>
            <person name="Komaki H."/>
            <person name="Tamura T."/>
        </authorList>
    </citation>
    <scope>NUCLEOTIDE SEQUENCE</scope>
    <source>
        <strain evidence="1">NBRC 16418</strain>
    </source>
</reference>